<keyword evidence="3" id="KW-1185">Reference proteome</keyword>
<feature type="compositionally biased region" description="Pro residues" evidence="1">
    <location>
        <begin position="14"/>
        <end position="23"/>
    </location>
</feature>
<sequence>MIKTLHRLRTVFFSPPPPPPPPRTHLTASDRRQPADDVCPAASILVSRPSLGVSGALPFSAHYCANASHPLAPSDTPVTLLAQPWAVGRLISNDPRRPRPWGSPVSLPPKPYPRRNSFPRLRPASLL</sequence>
<proteinExistence type="predicted"/>
<evidence type="ECO:0000313" key="2">
    <source>
        <dbReference type="EMBL" id="KAF4589183.1"/>
    </source>
</evidence>
<gene>
    <name evidence="2" type="ORF">GQ602_003072</name>
</gene>
<evidence type="ECO:0000313" key="3">
    <source>
        <dbReference type="Proteomes" id="UP000562929"/>
    </source>
</evidence>
<dbReference type="AlphaFoldDB" id="A0A8H4VDU9"/>
<dbReference type="EMBL" id="JAACLJ010000003">
    <property type="protein sequence ID" value="KAF4589183.1"/>
    <property type="molecule type" value="Genomic_DNA"/>
</dbReference>
<feature type="region of interest" description="Disordered" evidence="1">
    <location>
        <begin position="10"/>
        <end position="34"/>
    </location>
</feature>
<name>A0A8H4VDU9_9HYPO</name>
<dbReference type="Proteomes" id="UP000562929">
    <property type="component" value="Unassembled WGS sequence"/>
</dbReference>
<comment type="caution">
    <text evidence="2">The sequence shown here is derived from an EMBL/GenBank/DDBJ whole genome shotgun (WGS) entry which is preliminary data.</text>
</comment>
<protein>
    <submittedName>
        <fullName evidence="2">Uncharacterized protein</fullName>
    </submittedName>
</protein>
<organism evidence="2 3">
    <name type="scientific">Ophiocordyceps camponoti-floridani</name>
    <dbReference type="NCBI Taxonomy" id="2030778"/>
    <lineage>
        <taxon>Eukaryota</taxon>
        <taxon>Fungi</taxon>
        <taxon>Dikarya</taxon>
        <taxon>Ascomycota</taxon>
        <taxon>Pezizomycotina</taxon>
        <taxon>Sordariomycetes</taxon>
        <taxon>Hypocreomycetidae</taxon>
        <taxon>Hypocreales</taxon>
        <taxon>Ophiocordycipitaceae</taxon>
        <taxon>Ophiocordyceps</taxon>
    </lineage>
</organism>
<feature type="region of interest" description="Disordered" evidence="1">
    <location>
        <begin position="91"/>
        <end position="127"/>
    </location>
</feature>
<accession>A0A8H4VDU9</accession>
<evidence type="ECO:0000256" key="1">
    <source>
        <dbReference type="SAM" id="MobiDB-lite"/>
    </source>
</evidence>
<reference evidence="2 3" key="1">
    <citation type="journal article" date="2020" name="G3 (Bethesda)">
        <title>Genetic Underpinnings of Host Manipulation by Ophiocordyceps as Revealed by Comparative Transcriptomics.</title>
        <authorList>
            <person name="Will I."/>
            <person name="Das B."/>
            <person name="Trinh T."/>
            <person name="Brachmann A."/>
            <person name="Ohm R.A."/>
            <person name="de Bekker C."/>
        </authorList>
    </citation>
    <scope>NUCLEOTIDE SEQUENCE [LARGE SCALE GENOMIC DNA]</scope>
    <source>
        <strain evidence="2 3">EC05</strain>
    </source>
</reference>